<evidence type="ECO:0000313" key="2">
    <source>
        <dbReference type="EMBL" id="SOY40025.1"/>
    </source>
</evidence>
<gene>
    <name evidence="2" type="ORF">CBM2589_B10306</name>
</gene>
<dbReference type="AlphaFoldDB" id="A0A975ZVB1"/>
<feature type="region of interest" description="Disordered" evidence="1">
    <location>
        <begin position="177"/>
        <end position="205"/>
    </location>
</feature>
<proteinExistence type="predicted"/>
<accession>A0A975ZVB1</accession>
<organism evidence="2 3">
    <name type="scientific">Cupriavidus taiwanensis</name>
    <dbReference type="NCBI Taxonomy" id="164546"/>
    <lineage>
        <taxon>Bacteria</taxon>
        <taxon>Pseudomonadati</taxon>
        <taxon>Pseudomonadota</taxon>
        <taxon>Betaproteobacteria</taxon>
        <taxon>Burkholderiales</taxon>
        <taxon>Burkholderiaceae</taxon>
        <taxon>Cupriavidus</taxon>
    </lineage>
</organism>
<comment type="caution">
    <text evidence="2">The sequence shown here is derived from an EMBL/GenBank/DDBJ whole genome shotgun (WGS) entry which is preliminary data.</text>
</comment>
<reference evidence="2 3" key="1">
    <citation type="submission" date="2018-01" db="EMBL/GenBank/DDBJ databases">
        <authorList>
            <person name="Clerissi C."/>
        </authorList>
    </citation>
    <scope>NUCLEOTIDE SEQUENCE [LARGE SCALE GENOMIC DNA]</scope>
    <source>
        <strain evidence="2">Cupriavidus taiwanensis STM 3521</strain>
    </source>
</reference>
<evidence type="ECO:0000313" key="3">
    <source>
        <dbReference type="Proteomes" id="UP000256297"/>
    </source>
</evidence>
<dbReference type="EMBL" id="OFSP01000001">
    <property type="protein sequence ID" value="SOY40025.1"/>
    <property type="molecule type" value="Genomic_DNA"/>
</dbReference>
<name>A0A975ZVB1_9BURK</name>
<dbReference type="Proteomes" id="UP000256297">
    <property type="component" value="Chromosome CBM2589_b"/>
</dbReference>
<evidence type="ECO:0000256" key="1">
    <source>
        <dbReference type="SAM" id="MobiDB-lite"/>
    </source>
</evidence>
<sequence>MRNSETRRWSGTASRIFEFGLQPPFPGDVGLTRMGVGLTNQSYYRLHPEKREALRGLFALGARVPLCHRQQERARHFQIEPPVRQREGALAVDQRKQQRAGHCLVREAQAQCQLLRRARRVQPRQAGCEVDHVLAVELADRILAGGHAGHQRGAQHAFIAVSPDPAVAGQRVHGVFQRAGPGRTARGGRGLNPTHRAGPAGTGQD</sequence>
<protein>
    <submittedName>
        <fullName evidence="2">Uncharacterized protein</fullName>
    </submittedName>
</protein>